<comment type="subcellular location">
    <subcellularLocation>
        <location evidence="1">Cell inner membrane</location>
    </subcellularLocation>
</comment>
<dbReference type="InterPro" id="IPR024961">
    <property type="entry name" value="T2SS_GspC_N"/>
</dbReference>
<dbReference type="OrthoDB" id="6629878at2"/>
<dbReference type="SUPFAM" id="SSF50156">
    <property type="entry name" value="PDZ domain-like"/>
    <property type="match status" value="1"/>
</dbReference>
<evidence type="ECO:0000256" key="9">
    <source>
        <dbReference type="SAM" id="Phobius"/>
    </source>
</evidence>
<dbReference type="Pfam" id="PF11356">
    <property type="entry name" value="T2SSC"/>
    <property type="match status" value="1"/>
</dbReference>
<feature type="domain" description="Type II secretion system protein GspC N-terminal" evidence="10">
    <location>
        <begin position="83"/>
        <end position="155"/>
    </location>
</feature>
<dbReference type="Proteomes" id="UP000295530">
    <property type="component" value="Unassembled WGS sequence"/>
</dbReference>
<evidence type="ECO:0000259" key="10">
    <source>
        <dbReference type="Pfam" id="PF11356"/>
    </source>
</evidence>
<keyword evidence="2" id="KW-0813">Transport</keyword>
<evidence type="ECO:0000256" key="1">
    <source>
        <dbReference type="ARBA" id="ARBA00004533"/>
    </source>
</evidence>
<dbReference type="GO" id="GO:0015031">
    <property type="term" value="P:protein transport"/>
    <property type="evidence" value="ECO:0007669"/>
    <property type="project" value="UniProtKB-KW"/>
</dbReference>
<dbReference type="GO" id="GO:0005886">
    <property type="term" value="C:plasma membrane"/>
    <property type="evidence" value="ECO:0007669"/>
    <property type="project" value="UniProtKB-SubCell"/>
</dbReference>
<evidence type="ECO:0000256" key="7">
    <source>
        <dbReference type="ARBA" id="ARBA00022989"/>
    </source>
</evidence>
<dbReference type="Gene3D" id="2.30.30.830">
    <property type="match status" value="1"/>
</dbReference>
<reference evidence="11 12" key="1">
    <citation type="submission" date="2019-03" db="EMBL/GenBank/DDBJ databases">
        <title>Genomic analyses of the natural microbiome of Caenorhabditis elegans.</title>
        <authorList>
            <person name="Samuel B."/>
        </authorList>
    </citation>
    <scope>NUCLEOTIDE SEQUENCE [LARGE SCALE GENOMIC DNA]</scope>
    <source>
        <strain evidence="11 12">BIGb0156</strain>
    </source>
</reference>
<keyword evidence="5 9" id="KW-0812">Transmembrane</keyword>
<evidence type="ECO:0000256" key="5">
    <source>
        <dbReference type="ARBA" id="ARBA00022692"/>
    </source>
</evidence>
<evidence type="ECO:0000256" key="4">
    <source>
        <dbReference type="ARBA" id="ARBA00022519"/>
    </source>
</evidence>
<evidence type="ECO:0000256" key="8">
    <source>
        <dbReference type="ARBA" id="ARBA00023136"/>
    </source>
</evidence>
<keyword evidence="8 9" id="KW-0472">Membrane</keyword>
<name>A0A4R6DW55_SCAGO</name>
<dbReference type="Gene3D" id="2.30.42.10">
    <property type="match status" value="1"/>
</dbReference>
<dbReference type="RefSeq" id="WP_133462422.1">
    <property type="nucleotide sequence ID" value="NZ_SNVX01000026.1"/>
</dbReference>
<dbReference type="AlphaFoldDB" id="A0A4R6DW55"/>
<keyword evidence="6" id="KW-0653">Protein transport</keyword>
<evidence type="ECO:0000313" key="11">
    <source>
        <dbReference type="EMBL" id="TDN48568.1"/>
    </source>
</evidence>
<organism evidence="11 12">
    <name type="scientific">Scandinavium goeteborgense</name>
    <dbReference type="NCBI Taxonomy" id="1851514"/>
    <lineage>
        <taxon>Bacteria</taxon>
        <taxon>Pseudomonadati</taxon>
        <taxon>Pseudomonadota</taxon>
        <taxon>Gammaproteobacteria</taxon>
        <taxon>Enterobacterales</taxon>
        <taxon>Enterobacteriaceae</taxon>
        <taxon>Scandinavium</taxon>
    </lineage>
</organism>
<keyword evidence="7 9" id="KW-1133">Transmembrane helix</keyword>
<dbReference type="EMBL" id="SNVX01000026">
    <property type="protein sequence ID" value="TDN48568.1"/>
    <property type="molecule type" value="Genomic_DNA"/>
</dbReference>
<evidence type="ECO:0000256" key="3">
    <source>
        <dbReference type="ARBA" id="ARBA00022475"/>
    </source>
</evidence>
<evidence type="ECO:0000256" key="6">
    <source>
        <dbReference type="ARBA" id="ARBA00022927"/>
    </source>
</evidence>
<protein>
    <submittedName>
        <fullName evidence="11">Type II secretion system protein C</fullName>
    </submittedName>
</protein>
<gene>
    <name evidence="11" type="ORF">EC847_12615</name>
</gene>
<keyword evidence="3" id="KW-1003">Cell membrane</keyword>
<accession>A0A4R6DW55</accession>
<comment type="caution">
    <text evidence="11">The sequence shown here is derived from an EMBL/GenBank/DDBJ whole genome shotgun (WGS) entry which is preliminary data.</text>
</comment>
<sequence length="266" mass="28785">MKKMIIDINSLVIWLHKHSQQLLCAGVIFPIFSLLICSMNTIYESIRITDASSVLLQPVVNKMRVDLNMDEGSHVESTGTVRTAPTAGAPTSLALTLTGIITSDERQSSQAIIVSRGVTGNYNQGENIEGLPGVFIEKIDANTVNINNNGSSQIMTLLDEAPSLPGKLPQSVGNARFLSDFIIGNPVYENDKLTGVRLYPRGAINRFSKMGFKPGDIALKINNHILSDPAGMKVALNELGTLSSAQFTVLRNSNEKLINASTMDVE</sequence>
<proteinExistence type="predicted"/>
<keyword evidence="4" id="KW-0997">Cell inner membrane</keyword>
<evidence type="ECO:0000313" key="12">
    <source>
        <dbReference type="Proteomes" id="UP000295530"/>
    </source>
</evidence>
<keyword evidence="12" id="KW-1185">Reference proteome</keyword>
<evidence type="ECO:0000256" key="2">
    <source>
        <dbReference type="ARBA" id="ARBA00022448"/>
    </source>
</evidence>
<dbReference type="InterPro" id="IPR036034">
    <property type="entry name" value="PDZ_sf"/>
</dbReference>
<feature type="transmembrane region" description="Helical" evidence="9">
    <location>
        <begin position="21"/>
        <end position="43"/>
    </location>
</feature>